<comment type="caution">
    <text evidence="3">The sequence shown here is derived from an EMBL/GenBank/DDBJ whole genome shotgun (WGS) entry which is preliminary data.</text>
</comment>
<evidence type="ECO:0000313" key="3">
    <source>
        <dbReference type="EMBL" id="MBK1827274.1"/>
    </source>
</evidence>
<dbReference type="GO" id="GO:0005524">
    <property type="term" value="F:ATP binding"/>
    <property type="evidence" value="ECO:0007669"/>
    <property type="project" value="InterPro"/>
</dbReference>
<dbReference type="Proteomes" id="UP000658278">
    <property type="component" value="Unassembled WGS sequence"/>
</dbReference>
<gene>
    <name evidence="3" type="ORF">JIN81_09585</name>
</gene>
<accession>A0A934RDJ0</accession>
<dbReference type="AlphaFoldDB" id="A0A934RDJ0"/>
<dbReference type="NCBIfam" id="TIGR01420">
    <property type="entry name" value="pilT_fam"/>
    <property type="match status" value="1"/>
</dbReference>
<dbReference type="InterPro" id="IPR050921">
    <property type="entry name" value="T4SS_GSP_E_ATPase"/>
</dbReference>
<dbReference type="Pfam" id="PF00437">
    <property type="entry name" value="T2SSE"/>
    <property type="match status" value="1"/>
</dbReference>
<name>A0A934RDJ0_9BACT</name>
<organism evidence="3 4">
    <name type="scientific">Haloferula rosea</name>
    <dbReference type="NCBI Taxonomy" id="490093"/>
    <lineage>
        <taxon>Bacteria</taxon>
        <taxon>Pseudomonadati</taxon>
        <taxon>Verrucomicrobiota</taxon>
        <taxon>Verrucomicrobiia</taxon>
        <taxon>Verrucomicrobiales</taxon>
        <taxon>Verrucomicrobiaceae</taxon>
        <taxon>Haloferula</taxon>
    </lineage>
</organism>
<dbReference type="EMBL" id="JAENII010000006">
    <property type="protein sequence ID" value="MBK1827274.1"/>
    <property type="molecule type" value="Genomic_DNA"/>
</dbReference>
<evidence type="ECO:0000313" key="4">
    <source>
        <dbReference type="Proteomes" id="UP000658278"/>
    </source>
</evidence>
<evidence type="ECO:0000256" key="1">
    <source>
        <dbReference type="ARBA" id="ARBA00006611"/>
    </source>
</evidence>
<proteinExistence type="inferred from homology"/>
<dbReference type="SUPFAM" id="SSF52540">
    <property type="entry name" value="P-loop containing nucleoside triphosphate hydrolases"/>
    <property type="match status" value="1"/>
</dbReference>
<sequence length="360" mass="40808">MAEHKVLDHVDQYLRLGREYECSDVHLATAFPPAWRRFGQLQPIWDDHEPLTADETEKLARSFLEDREWNRLQEKGDVDFAYANEEGRFRASVVKQRLGYDMVFRIISTEIKTMEQINLPIDSLVPLTRYHNGLILVTGAVGSGKSTTLASLIDFINKDREDHILTLEDPIEYVFDSQGCHVNQREVHLHTESFAKALRGALREDPDVIMVGEMRDLETIQLALTAAETGHLVLGTLHTGNAPRTLDRILDVFPTDQRDQIRIMVSESLRGVISQQLVPKADGNGRILALELLVNTAAVSNCIREGKTFMLPGVMQTGKNVGMITMDESLRTLYIQGQITQEEALYRAEDKVQMQTFFQS</sequence>
<dbReference type="Gene3D" id="3.30.450.90">
    <property type="match status" value="1"/>
</dbReference>
<dbReference type="GO" id="GO:0016887">
    <property type="term" value="F:ATP hydrolysis activity"/>
    <property type="evidence" value="ECO:0007669"/>
    <property type="project" value="InterPro"/>
</dbReference>
<feature type="domain" description="Bacterial type II secretion system protein E" evidence="2">
    <location>
        <begin position="202"/>
        <end position="216"/>
    </location>
</feature>
<protein>
    <submittedName>
        <fullName evidence="3">Type IV pilus twitching motility protein PilT</fullName>
    </submittedName>
</protein>
<dbReference type="InterPro" id="IPR006321">
    <property type="entry name" value="PilT/PilU"/>
</dbReference>
<dbReference type="RefSeq" id="WP_200278725.1">
    <property type="nucleotide sequence ID" value="NZ_JAENII010000006.1"/>
</dbReference>
<dbReference type="CDD" id="cd01131">
    <property type="entry name" value="PilT"/>
    <property type="match status" value="1"/>
</dbReference>
<dbReference type="InterPro" id="IPR001482">
    <property type="entry name" value="T2SS/T4SS_dom"/>
</dbReference>
<dbReference type="PANTHER" id="PTHR30486">
    <property type="entry name" value="TWITCHING MOTILITY PROTEIN PILT"/>
    <property type="match status" value="1"/>
</dbReference>
<comment type="similarity">
    <text evidence="1">Belongs to the GSP E family.</text>
</comment>
<keyword evidence="4" id="KW-1185">Reference proteome</keyword>
<dbReference type="PROSITE" id="PS00662">
    <property type="entry name" value="T2SP_E"/>
    <property type="match status" value="1"/>
</dbReference>
<dbReference type="Gene3D" id="3.40.50.300">
    <property type="entry name" value="P-loop containing nucleotide triphosphate hydrolases"/>
    <property type="match status" value="1"/>
</dbReference>
<dbReference type="InterPro" id="IPR027417">
    <property type="entry name" value="P-loop_NTPase"/>
</dbReference>
<evidence type="ECO:0000259" key="2">
    <source>
        <dbReference type="PROSITE" id="PS00662"/>
    </source>
</evidence>
<reference evidence="3" key="1">
    <citation type="submission" date="2021-01" db="EMBL/GenBank/DDBJ databases">
        <title>Modified the classification status of verrucomicrobia.</title>
        <authorList>
            <person name="Feng X."/>
        </authorList>
    </citation>
    <scope>NUCLEOTIDE SEQUENCE</scope>
    <source>
        <strain evidence="3">KCTC 22201</strain>
    </source>
</reference>